<dbReference type="GO" id="GO:0016787">
    <property type="term" value="F:hydrolase activity"/>
    <property type="evidence" value="ECO:0007669"/>
    <property type="project" value="UniProtKB-KW"/>
</dbReference>
<sequence length="227" mass="25842">MTILAKKYEDVEEDGRWLSLHQRFVSEARESEPDVLWLGDFAIQHLVNADIWNRRFCQMHSLNFGIERDRTENLLWRLQNGELEGLSPKVIVLMVGTNNHGDSAEQIADGIKTICALIRDKQPQAYLVVLTLLPRGQSHNPLRERNAEVNRLIAEQLKGNSRAQLVKCDTGLVQPDGTISHHDMFDYFHLTQKGYDKAFDPVYDLLLQLLSESEGGTERTEAEGCAD</sequence>
<comment type="similarity">
    <text evidence="1">Belongs to the 'GDSL' lipolytic enzyme family. Platelet-activating factor acetylhydrolase IB beta/gamma subunits subfamily.</text>
</comment>
<gene>
    <name evidence="3" type="primary">PA1B3</name>
</gene>
<reference evidence="3" key="1">
    <citation type="submission" date="2009-03" db="EMBL/GenBank/DDBJ databases">
        <title>Caligus clemensi ESTs and full-length cDNAs.</title>
        <authorList>
            <person name="Yasuike M."/>
            <person name="von Schalburg K."/>
            <person name="Cooper G."/>
            <person name="Leong J."/>
            <person name="Jones S.R.M."/>
            <person name="Koop B.F."/>
        </authorList>
    </citation>
    <scope>NUCLEOTIDE SEQUENCE</scope>
    <source>
        <tissue evidence="3">Whole</tissue>
    </source>
</reference>
<dbReference type="SUPFAM" id="SSF52266">
    <property type="entry name" value="SGNH hydrolase"/>
    <property type="match status" value="1"/>
</dbReference>
<dbReference type="Gene3D" id="3.40.50.1110">
    <property type="entry name" value="SGNH hydrolase"/>
    <property type="match status" value="1"/>
</dbReference>
<dbReference type="PANTHER" id="PTHR11852">
    <property type="entry name" value="PLATELET-ACTIVATING FACTOR ACETYLHYDROLASE"/>
    <property type="match status" value="1"/>
</dbReference>
<name>C1C1T1_CALCM</name>
<dbReference type="InterPro" id="IPR036514">
    <property type="entry name" value="SGNH_hydro_sf"/>
</dbReference>
<accession>C1C1T1</accession>
<evidence type="ECO:0000256" key="1">
    <source>
        <dbReference type="ARBA" id="ARBA00038184"/>
    </source>
</evidence>
<dbReference type="InterPro" id="IPR013830">
    <property type="entry name" value="SGNH_hydro"/>
</dbReference>
<organism evidence="3">
    <name type="scientific">Caligus clemensi</name>
    <name type="common">Sea louse</name>
    <dbReference type="NCBI Taxonomy" id="344056"/>
    <lineage>
        <taxon>Eukaryota</taxon>
        <taxon>Metazoa</taxon>
        <taxon>Ecdysozoa</taxon>
        <taxon>Arthropoda</taxon>
        <taxon>Crustacea</taxon>
        <taxon>Multicrustacea</taxon>
        <taxon>Hexanauplia</taxon>
        <taxon>Copepoda</taxon>
        <taxon>Siphonostomatoida</taxon>
        <taxon>Caligidae</taxon>
        <taxon>Caligus</taxon>
    </lineage>
</organism>
<protein>
    <submittedName>
        <fullName evidence="3">Platelet-activating factor acetylhydrolase IB subunit gamma</fullName>
    </submittedName>
</protein>
<feature type="domain" description="SGNH hydrolase-type esterase" evidence="2">
    <location>
        <begin position="52"/>
        <end position="196"/>
    </location>
</feature>
<keyword evidence="3" id="KW-0378">Hydrolase</keyword>
<dbReference type="PANTHER" id="PTHR11852:SF0">
    <property type="entry name" value="PLATELET-ACTIVATING FACTOR ACETYLHYDROLASE IB SUBUNIT BETA HOMOLOG"/>
    <property type="match status" value="1"/>
</dbReference>
<dbReference type="EMBL" id="BT080810">
    <property type="protein sequence ID" value="ACO15234.1"/>
    <property type="molecule type" value="mRNA"/>
</dbReference>
<dbReference type="Pfam" id="PF13472">
    <property type="entry name" value="Lipase_GDSL_2"/>
    <property type="match status" value="1"/>
</dbReference>
<dbReference type="AlphaFoldDB" id="C1C1T1"/>
<evidence type="ECO:0000259" key="2">
    <source>
        <dbReference type="Pfam" id="PF13472"/>
    </source>
</evidence>
<proteinExistence type="evidence at transcript level"/>
<evidence type="ECO:0000313" key="3">
    <source>
        <dbReference type="EMBL" id="ACO15234.1"/>
    </source>
</evidence>
<dbReference type="CDD" id="cd01820">
    <property type="entry name" value="PAF_acetylesterase_like"/>
    <property type="match status" value="1"/>
</dbReference>